<evidence type="ECO:0000256" key="4">
    <source>
        <dbReference type="ARBA" id="ARBA00023163"/>
    </source>
</evidence>
<evidence type="ECO:0000256" key="2">
    <source>
        <dbReference type="ARBA" id="ARBA00023015"/>
    </source>
</evidence>
<feature type="domain" description="RNA polymerase sigma-70 region 2" evidence="5">
    <location>
        <begin position="27"/>
        <end position="90"/>
    </location>
</feature>
<dbReference type="Gene3D" id="1.10.10.10">
    <property type="entry name" value="Winged helix-like DNA-binding domain superfamily/Winged helix DNA-binding domain"/>
    <property type="match status" value="1"/>
</dbReference>
<protein>
    <submittedName>
        <fullName evidence="7">Sigma-70 family RNA polymerase sigma factor</fullName>
    </submittedName>
</protein>
<dbReference type="InterPro" id="IPR036388">
    <property type="entry name" value="WH-like_DNA-bd_sf"/>
</dbReference>
<reference evidence="7" key="1">
    <citation type="submission" date="2022-10" db="EMBL/GenBank/DDBJ databases">
        <title>Mechanism of multi-heavy metal repair in Cytobacillus Firmus M7.</title>
        <authorList>
            <person name="Li X."/>
            <person name="Yu C."/>
        </authorList>
    </citation>
    <scope>NUCLEOTIDE SEQUENCE</scope>
    <source>
        <strain evidence="7">M7</strain>
    </source>
</reference>
<dbReference type="RefSeq" id="WP_048010546.1">
    <property type="nucleotide sequence ID" value="NZ_CP107027.1"/>
</dbReference>
<dbReference type="InterPro" id="IPR007627">
    <property type="entry name" value="RNA_pol_sigma70_r2"/>
</dbReference>
<dbReference type="GO" id="GO:0003677">
    <property type="term" value="F:DNA binding"/>
    <property type="evidence" value="ECO:0007669"/>
    <property type="project" value="InterPro"/>
</dbReference>
<organism evidence="7 8">
    <name type="scientific">Cytobacillus firmus</name>
    <name type="common">Bacillus firmus</name>
    <dbReference type="NCBI Taxonomy" id="1399"/>
    <lineage>
        <taxon>Bacteria</taxon>
        <taxon>Bacillati</taxon>
        <taxon>Bacillota</taxon>
        <taxon>Bacilli</taxon>
        <taxon>Bacillales</taxon>
        <taxon>Bacillaceae</taxon>
        <taxon>Cytobacillus</taxon>
    </lineage>
</organism>
<dbReference type="InterPro" id="IPR039425">
    <property type="entry name" value="RNA_pol_sigma-70-like"/>
</dbReference>
<dbReference type="InterPro" id="IPR013325">
    <property type="entry name" value="RNA_pol_sigma_r2"/>
</dbReference>
<feature type="domain" description="RNA polymerase sigma factor 70 region 4 type 2" evidence="6">
    <location>
        <begin position="125"/>
        <end position="176"/>
    </location>
</feature>
<gene>
    <name evidence="7" type="ORF">OD459_09835</name>
</gene>
<dbReference type="InterPro" id="IPR014284">
    <property type="entry name" value="RNA_pol_sigma-70_dom"/>
</dbReference>
<dbReference type="Pfam" id="PF08281">
    <property type="entry name" value="Sigma70_r4_2"/>
    <property type="match status" value="1"/>
</dbReference>
<evidence type="ECO:0000313" key="7">
    <source>
        <dbReference type="EMBL" id="UYG97284.1"/>
    </source>
</evidence>
<proteinExistence type="inferred from homology"/>
<name>A0AA46SLH6_CYTFI</name>
<dbReference type="Proteomes" id="UP001163104">
    <property type="component" value="Chromosome"/>
</dbReference>
<sequence length="189" mass="22431">MLVKITDNQGPPLQFDTESKEEKLIWLMDKYGDMVIRVAFSYLKQKQLAEDVSQEVFISCYQNLEGFQKKAAYKTWLYRITVNKCKDVLKSWSYKNLFYKEWIGSLLADRMDSVETELLHIENKEYLYSRVLRLPLKMREVIILHYYEELTLAEISDLLSINMNTVKTRLHRARNSLKDVLSEKGDEQT</sequence>
<dbReference type="EMBL" id="CP107027">
    <property type="protein sequence ID" value="UYG97284.1"/>
    <property type="molecule type" value="Genomic_DNA"/>
</dbReference>
<evidence type="ECO:0000313" key="8">
    <source>
        <dbReference type="Proteomes" id="UP001163104"/>
    </source>
</evidence>
<dbReference type="Gene3D" id="1.10.1740.10">
    <property type="match status" value="1"/>
</dbReference>
<evidence type="ECO:0000256" key="1">
    <source>
        <dbReference type="ARBA" id="ARBA00010641"/>
    </source>
</evidence>
<keyword evidence="2" id="KW-0805">Transcription regulation</keyword>
<comment type="similarity">
    <text evidence="1">Belongs to the sigma-70 factor family. ECF subfamily.</text>
</comment>
<dbReference type="NCBIfam" id="NF006930">
    <property type="entry name" value="PRK09415.1"/>
    <property type="match status" value="1"/>
</dbReference>
<evidence type="ECO:0000259" key="6">
    <source>
        <dbReference type="Pfam" id="PF08281"/>
    </source>
</evidence>
<dbReference type="PANTHER" id="PTHR43133:SF60">
    <property type="entry name" value="RNA POLYMERASE SIGMA FACTOR SIGV"/>
    <property type="match status" value="1"/>
</dbReference>
<dbReference type="GO" id="GO:0006352">
    <property type="term" value="P:DNA-templated transcription initiation"/>
    <property type="evidence" value="ECO:0007669"/>
    <property type="project" value="InterPro"/>
</dbReference>
<dbReference type="SUPFAM" id="SSF88659">
    <property type="entry name" value="Sigma3 and sigma4 domains of RNA polymerase sigma factors"/>
    <property type="match status" value="1"/>
</dbReference>
<dbReference type="PANTHER" id="PTHR43133">
    <property type="entry name" value="RNA POLYMERASE ECF-TYPE SIGMA FACTO"/>
    <property type="match status" value="1"/>
</dbReference>
<keyword evidence="3" id="KW-0731">Sigma factor</keyword>
<dbReference type="GO" id="GO:0016987">
    <property type="term" value="F:sigma factor activity"/>
    <property type="evidence" value="ECO:0007669"/>
    <property type="project" value="UniProtKB-KW"/>
</dbReference>
<dbReference type="InterPro" id="IPR013324">
    <property type="entry name" value="RNA_pol_sigma_r3/r4-like"/>
</dbReference>
<dbReference type="NCBIfam" id="TIGR02937">
    <property type="entry name" value="sigma70-ECF"/>
    <property type="match status" value="1"/>
</dbReference>
<keyword evidence="4" id="KW-0804">Transcription</keyword>
<dbReference type="CDD" id="cd06171">
    <property type="entry name" value="Sigma70_r4"/>
    <property type="match status" value="1"/>
</dbReference>
<evidence type="ECO:0000256" key="3">
    <source>
        <dbReference type="ARBA" id="ARBA00023082"/>
    </source>
</evidence>
<dbReference type="InterPro" id="IPR013249">
    <property type="entry name" value="RNA_pol_sigma70_r4_t2"/>
</dbReference>
<evidence type="ECO:0000259" key="5">
    <source>
        <dbReference type="Pfam" id="PF04542"/>
    </source>
</evidence>
<dbReference type="AlphaFoldDB" id="A0AA46SLH6"/>
<dbReference type="Pfam" id="PF04542">
    <property type="entry name" value="Sigma70_r2"/>
    <property type="match status" value="1"/>
</dbReference>
<accession>A0AA46SLH6</accession>
<dbReference type="SUPFAM" id="SSF88946">
    <property type="entry name" value="Sigma2 domain of RNA polymerase sigma factors"/>
    <property type="match status" value="1"/>
</dbReference>